<evidence type="ECO:0000256" key="5">
    <source>
        <dbReference type="ARBA" id="ARBA00023277"/>
    </source>
</evidence>
<dbReference type="PANTHER" id="PTHR30246:SF1">
    <property type="entry name" value="2-DEHYDRO-3-DEOXY-6-PHOSPHOGALACTONATE ALDOLASE-RELATED"/>
    <property type="match status" value="1"/>
</dbReference>
<dbReference type="PANTHER" id="PTHR30246">
    <property type="entry name" value="2-KETO-3-DEOXY-6-PHOSPHOGLUCONATE ALDOLASE"/>
    <property type="match status" value="1"/>
</dbReference>
<dbReference type="Gene3D" id="3.20.20.70">
    <property type="entry name" value="Aldolase class I"/>
    <property type="match status" value="1"/>
</dbReference>
<keyword evidence="5" id="KW-0119">Carbohydrate metabolism</keyword>
<name>A0A3P1T5Z0_9ACTN</name>
<evidence type="ECO:0000256" key="3">
    <source>
        <dbReference type="ARBA" id="ARBA00011233"/>
    </source>
</evidence>
<dbReference type="SUPFAM" id="SSF51569">
    <property type="entry name" value="Aldolase"/>
    <property type="match status" value="1"/>
</dbReference>
<comment type="similarity">
    <text evidence="2">Belongs to the KHG/KDPG aldolase family.</text>
</comment>
<dbReference type="OrthoDB" id="9805177at2"/>
<dbReference type="Proteomes" id="UP000280819">
    <property type="component" value="Unassembled WGS sequence"/>
</dbReference>
<evidence type="ECO:0000256" key="2">
    <source>
        <dbReference type="ARBA" id="ARBA00006906"/>
    </source>
</evidence>
<dbReference type="InterPro" id="IPR000887">
    <property type="entry name" value="Aldlse_KDPG_KHG"/>
</dbReference>
<dbReference type="Pfam" id="PF01081">
    <property type="entry name" value="Aldolase"/>
    <property type="match status" value="1"/>
</dbReference>
<evidence type="ECO:0000256" key="1">
    <source>
        <dbReference type="ARBA" id="ARBA00004761"/>
    </source>
</evidence>
<dbReference type="GO" id="GO:0016829">
    <property type="term" value="F:lyase activity"/>
    <property type="evidence" value="ECO:0007669"/>
    <property type="project" value="UniProtKB-KW"/>
</dbReference>
<organism evidence="6 7">
    <name type="scientific">Arachnia propionica</name>
    <dbReference type="NCBI Taxonomy" id="1750"/>
    <lineage>
        <taxon>Bacteria</taxon>
        <taxon>Bacillati</taxon>
        <taxon>Actinomycetota</taxon>
        <taxon>Actinomycetes</taxon>
        <taxon>Propionibacteriales</taxon>
        <taxon>Propionibacteriaceae</taxon>
        <taxon>Arachnia</taxon>
    </lineage>
</organism>
<reference evidence="6 7" key="1">
    <citation type="submission" date="2018-11" db="EMBL/GenBank/DDBJ databases">
        <title>Genomes From Bacteria Associated with the Canine Oral Cavity: a Test Case for Automated Genome-Based Taxonomic Assignment.</title>
        <authorList>
            <person name="Coil D.A."/>
            <person name="Jospin G."/>
            <person name="Darling A.E."/>
            <person name="Wallis C."/>
            <person name="Davis I.J."/>
            <person name="Harris S."/>
            <person name="Eisen J.A."/>
            <person name="Holcombe L.J."/>
            <person name="O'Flynn C."/>
        </authorList>
    </citation>
    <scope>NUCLEOTIDE SEQUENCE [LARGE SCALE GENOMIC DNA]</scope>
    <source>
        <strain evidence="6 7">OH887_COT-365</strain>
    </source>
</reference>
<accession>A0A3P1T5Z0</accession>
<dbReference type="EMBL" id="RQZG01000009">
    <property type="protein sequence ID" value="RRD04754.1"/>
    <property type="molecule type" value="Genomic_DNA"/>
</dbReference>
<dbReference type="CDD" id="cd00452">
    <property type="entry name" value="KDPG_aldolase"/>
    <property type="match status" value="1"/>
</dbReference>
<comment type="caution">
    <text evidence="6">The sequence shown here is derived from an EMBL/GenBank/DDBJ whole genome shotgun (WGS) entry which is preliminary data.</text>
</comment>
<protein>
    <submittedName>
        <fullName evidence="6">Bifunctional 4-hydroxy-2-oxoglutarate aldolase/2-dehydro-3-deoxy-phosphogluconate aldolase</fullName>
    </submittedName>
</protein>
<evidence type="ECO:0000313" key="7">
    <source>
        <dbReference type="Proteomes" id="UP000280819"/>
    </source>
</evidence>
<evidence type="ECO:0000256" key="4">
    <source>
        <dbReference type="ARBA" id="ARBA00023239"/>
    </source>
</evidence>
<sequence length="185" mass="18915">MVILRGLGPGRSLELAEAAWEAGIRAVEIPVQQEQDLDTLREVARCAGTRGRSVGAGTVVDPDQVAAVRDAGAAYVVSPGLDPALVATCLSQGLPPLPGVATGSEVQRAVTMGLTWLKVFPAAVLGPGWFTAMRGPFPQVKFVATGGISAATAQDFLDAGASAVALGAALTDPIQLGRLSGQRWS</sequence>
<gene>
    <name evidence="6" type="ORF">EII34_09145</name>
</gene>
<evidence type="ECO:0000313" key="6">
    <source>
        <dbReference type="EMBL" id="RRD04754.1"/>
    </source>
</evidence>
<comment type="subunit">
    <text evidence="3">Homotrimer.</text>
</comment>
<proteinExistence type="inferred from homology"/>
<dbReference type="AlphaFoldDB" id="A0A3P1T5Z0"/>
<comment type="pathway">
    <text evidence="1">Carbohydrate acid metabolism.</text>
</comment>
<keyword evidence="4" id="KW-0456">Lyase</keyword>
<dbReference type="InterPro" id="IPR013785">
    <property type="entry name" value="Aldolase_TIM"/>
</dbReference>